<name>A0A169N4Z8_STRLU</name>
<evidence type="ECO:0000313" key="3">
    <source>
        <dbReference type="Proteomes" id="UP000217676"/>
    </source>
</evidence>
<keyword evidence="1" id="KW-0812">Transmembrane</keyword>
<organism evidence="2 3">
    <name type="scientific">Streptomyces laurentii</name>
    <dbReference type="NCBI Taxonomy" id="39478"/>
    <lineage>
        <taxon>Bacteria</taxon>
        <taxon>Bacillati</taxon>
        <taxon>Actinomycetota</taxon>
        <taxon>Actinomycetes</taxon>
        <taxon>Kitasatosporales</taxon>
        <taxon>Streptomycetaceae</taxon>
        <taxon>Streptomyces</taxon>
    </lineage>
</organism>
<evidence type="ECO:0000256" key="1">
    <source>
        <dbReference type="SAM" id="Phobius"/>
    </source>
</evidence>
<protein>
    <submittedName>
        <fullName evidence="2">Uncharacterized protein</fullName>
    </submittedName>
</protein>
<feature type="transmembrane region" description="Helical" evidence="1">
    <location>
        <begin position="92"/>
        <end position="110"/>
    </location>
</feature>
<reference evidence="2 3" key="1">
    <citation type="journal article" date="2016" name="Genome Announc.">
        <title>Complete Genome Sequence of Thiostrepton-Producing Streptomyces laurentii ATCC 31255.</title>
        <authorList>
            <person name="Doi K."/>
            <person name="Fujino Y."/>
            <person name="Nagayoshi Y."/>
            <person name="Ohshima T."/>
            <person name="Ogata S."/>
        </authorList>
    </citation>
    <scope>NUCLEOTIDE SEQUENCE [LARGE SCALE GENOMIC DNA]</scope>
    <source>
        <strain evidence="2 3">ATCC 31255</strain>
    </source>
</reference>
<feature type="transmembrane region" description="Helical" evidence="1">
    <location>
        <begin position="59"/>
        <end position="80"/>
    </location>
</feature>
<proteinExistence type="predicted"/>
<gene>
    <name evidence="2" type="ORF">SLA_0907</name>
</gene>
<feature type="transmembrane region" description="Helical" evidence="1">
    <location>
        <begin position="116"/>
        <end position="134"/>
    </location>
</feature>
<keyword evidence="1" id="KW-0472">Membrane</keyword>
<dbReference type="EMBL" id="AP017424">
    <property type="protein sequence ID" value="BAU81858.1"/>
    <property type="molecule type" value="Genomic_DNA"/>
</dbReference>
<dbReference type="AlphaFoldDB" id="A0A169N4Z8"/>
<dbReference type="RefSeq" id="WP_359875265.1">
    <property type="nucleotide sequence ID" value="NZ_JBEYHT010000011.1"/>
</dbReference>
<sequence>MDLTAQHATTTAPALADASPAHDALTTVRRCVVLYGALGGAALAGVVTVAGAGHPVNTFMWVRAVLLPLVAVFLHRLAVAASRGDRKAFERLRGLAAVLPVAIVGVDLIPGVCPPWYAVLQAVCVLPVAGVAVLTRRAALRAVFPKVRQRA</sequence>
<keyword evidence="3" id="KW-1185">Reference proteome</keyword>
<dbReference type="KEGG" id="slau:SLA_0907"/>
<keyword evidence="1" id="KW-1133">Transmembrane helix</keyword>
<evidence type="ECO:0000313" key="2">
    <source>
        <dbReference type="EMBL" id="BAU81858.1"/>
    </source>
</evidence>
<accession>A0A169N4Z8</accession>
<feature type="transmembrane region" description="Helical" evidence="1">
    <location>
        <begin position="32"/>
        <end position="53"/>
    </location>
</feature>
<dbReference type="Proteomes" id="UP000217676">
    <property type="component" value="Chromosome"/>
</dbReference>